<dbReference type="Gene3D" id="3.40.50.720">
    <property type="entry name" value="NAD(P)-binding Rossmann-like Domain"/>
    <property type="match status" value="1"/>
</dbReference>
<name>A0A963Z739_9PROT</name>
<dbReference type="InterPro" id="IPR020843">
    <property type="entry name" value="ER"/>
</dbReference>
<dbReference type="GO" id="GO:0016651">
    <property type="term" value="F:oxidoreductase activity, acting on NAD(P)H"/>
    <property type="evidence" value="ECO:0007669"/>
    <property type="project" value="TreeGrafter"/>
</dbReference>
<dbReference type="SUPFAM" id="SSF51735">
    <property type="entry name" value="NAD(P)-binding Rossmann-fold domains"/>
    <property type="match status" value="1"/>
</dbReference>
<feature type="domain" description="Enoyl reductase (ER)" evidence="3">
    <location>
        <begin position="11"/>
        <end position="327"/>
    </location>
</feature>
<dbReference type="InterPro" id="IPR013149">
    <property type="entry name" value="ADH-like_C"/>
</dbReference>
<reference evidence="4 5" key="1">
    <citation type="journal article" date="2021" name="Microorganisms">
        <title>Acidisoma silvae sp. nov. and Acidisomacellulosilytica sp. nov., Two Acidophilic Bacteria Isolated from Decaying Wood, Hydrolyzing Cellulose and Producing Poly-3-hydroxybutyrate.</title>
        <authorList>
            <person name="Mieszkin S."/>
            <person name="Pouder E."/>
            <person name="Uroz S."/>
            <person name="Simon-Colin C."/>
            <person name="Alain K."/>
        </authorList>
    </citation>
    <scope>NUCLEOTIDE SEQUENCE [LARGE SCALE GENOMIC DNA]</scope>
    <source>
        <strain evidence="4 5">HW T5.17</strain>
    </source>
</reference>
<dbReference type="PANTHER" id="PTHR48106:SF5">
    <property type="entry name" value="ZINC-CONTAINING ALCOHOL DEHYDROGENASE"/>
    <property type="match status" value="1"/>
</dbReference>
<dbReference type="AlphaFoldDB" id="A0A963Z739"/>
<dbReference type="InterPro" id="IPR013154">
    <property type="entry name" value="ADH-like_N"/>
</dbReference>
<accession>A0A963Z739</accession>
<sequence length="329" mass="34912">MSRVVRFHRLGGPEVLQFDELDIGNPGPGEVRIRVRALGLNRAECMFRRGVYPEVALLPAKIGYEASGEIEAVGSGVVDLSVGDKVSTIPAFSLNQYGVYGEAAIVPSFAVVKHPSSLSFPEAASIWMQYLTAYGAVVEYGRLKAGETVLVTAASSSVGLAAIQVANSLGATAIAATRSAAKRDALLAAGASRVVVTDEQDLATEVMRLTDGNGANLAVDPIGGPAMDAIINALGENSVLVPYGIMITEPTIYPLVTALAKNLTIHAFTLPFLTRDPNRMKQGKEFVLSGVEAGQLKPIISRIFPFEEMVDAHRFMESNQQVGKIVVTI</sequence>
<dbReference type="InterPro" id="IPR036291">
    <property type="entry name" value="NAD(P)-bd_dom_sf"/>
</dbReference>
<proteinExistence type="predicted"/>
<dbReference type="SMART" id="SM00829">
    <property type="entry name" value="PKS_ER"/>
    <property type="match status" value="1"/>
</dbReference>
<evidence type="ECO:0000256" key="1">
    <source>
        <dbReference type="ARBA" id="ARBA00022857"/>
    </source>
</evidence>
<keyword evidence="1" id="KW-0521">NADP</keyword>
<dbReference type="PANTHER" id="PTHR48106">
    <property type="entry name" value="QUINONE OXIDOREDUCTASE PIG3-RELATED"/>
    <property type="match status" value="1"/>
</dbReference>
<evidence type="ECO:0000313" key="4">
    <source>
        <dbReference type="EMBL" id="MCB8884089.1"/>
    </source>
</evidence>
<dbReference type="Gene3D" id="3.90.180.10">
    <property type="entry name" value="Medium-chain alcohol dehydrogenases, catalytic domain"/>
    <property type="match status" value="1"/>
</dbReference>
<dbReference type="GO" id="GO:0070402">
    <property type="term" value="F:NADPH binding"/>
    <property type="evidence" value="ECO:0007669"/>
    <property type="project" value="TreeGrafter"/>
</dbReference>
<dbReference type="RefSeq" id="WP_227310827.1">
    <property type="nucleotide sequence ID" value="NZ_JAESVA010000027.1"/>
</dbReference>
<dbReference type="SUPFAM" id="SSF50129">
    <property type="entry name" value="GroES-like"/>
    <property type="match status" value="1"/>
</dbReference>
<dbReference type="CDD" id="cd08268">
    <property type="entry name" value="MDR2"/>
    <property type="match status" value="1"/>
</dbReference>
<dbReference type="Pfam" id="PF08240">
    <property type="entry name" value="ADH_N"/>
    <property type="match status" value="1"/>
</dbReference>
<gene>
    <name evidence="4" type="ORF">ACELLULO517_27995</name>
</gene>
<dbReference type="Proteomes" id="UP000721844">
    <property type="component" value="Unassembled WGS sequence"/>
</dbReference>
<evidence type="ECO:0000313" key="5">
    <source>
        <dbReference type="Proteomes" id="UP000721844"/>
    </source>
</evidence>
<keyword evidence="2" id="KW-0560">Oxidoreductase</keyword>
<evidence type="ECO:0000256" key="2">
    <source>
        <dbReference type="ARBA" id="ARBA00023002"/>
    </source>
</evidence>
<organism evidence="4 5">
    <name type="scientific">Acidisoma cellulosilyticum</name>
    <dbReference type="NCBI Taxonomy" id="2802395"/>
    <lineage>
        <taxon>Bacteria</taxon>
        <taxon>Pseudomonadati</taxon>
        <taxon>Pseudomonadota</taxon>
        <taxon>Alphaproteobacteria</taxon>
        <taxon>Acetobacterales</taxon>
        <taxon>Acidocellaceae</taxon>
        <taxon>Acidisoma</taxon>
    </lineage>
</organism>
<protein>
    <submittedName>
        <fullName evidence="4">Zinc-dependent alcohol dehydrogenase family protein</fullName>
    </submittedName>
</protein>
<evidence type="ECO:0000259" key="3">
    <source>
        <dbReference type="SMART" id="SM00829"/>
    </source>
</evidence>
<dbReference type="Pfam" id="PF00107">
    <property type="entry name" value="ADH_zinc_N"/>
    <property type="match status" value="1"/>
</dbReference>
<keyword evidence="5" id="KW-1185">Reference proteome</keyword>
<dbReference type="InterPro" id="IPR011032">
    <property type="entry name" value="GroES-like_sf"/>
</dbReference>
<dbReference type="EMBL" id="JAESVA010000027">
    <property type="protein sequence ID" value="MCB8884089.1"/>
    <property type="molecule type" value="Genomic_DNA"/>
</dbReference>
<comment type="caution">
    <text evidence="4">The sequence shown here is derived from an EMBL/GenBank/DDBJ whole genome shotgun (WGS) entry which is preliminary data.</text>
</comment>